<name>A0ACC2MV53_PERAE</name>
<accession>A0ACC2MV53</accession>
<dbReference type="Proteomes" id="UP001234297">
    <property type="component" value="Chromosome 1"/>
</dbReference>
<evidence type="ECO:0000313" key="2">
    <source>
        <dbReference type="Proteomes" id="UP001234297"/>
    </source>
</evidence>
<reference evidence="1 2" key="1">
    <citation type="journal article" date="2022" name="Hortic Res">
        <title>A haplotype resolved chromosomal level avocado genome allows analysis of novel avocado genes.</title>
        <authorList>
            <person name="Nath O."/>
            <person name="Fletcher S.J."/>
            <person name="Hayward A."/>
            <person name="Shaw L.M."/>
            <person name="Masouleh A.K."/>
            <person name="Furtado A."/>
            <person name="Henry R.J."/>
            <person name="Mitter N."/>
        </authorList>
    </citation>
    <scope>NUCLEOTIDE SEQUENCE [LARGE SCALE GENOMIC DNA]</scope>
    <source>
        <strain evidence="2">cv. Hass</strain>
    </source>
</reference>
<keyword evidence="2" id="KW-1185">Reference proteome</keyword>
<protein>
    <submittedName>
        <fullName evidence="1">Uncharacterized protein</fullName>
    </submittedName>
</protein>
<gene>
    <name evidence="1" type="ORF">MRB53_002665</name>
</gene>
<comment type="caution">
    <text evidence="1">The sequence shown here is derived from an EMBL/GenBank/DDBJ whole genome shotgun (WGS) entry which is preliminary data.</text>
</comment>
<sequence>MHAKRKTHKKNKFQHMDRERAGIAVKTETRICSSLFDEEWTLQRHSLKDGASGVATSLVAAAIAQLQQQRGSGGAASYCICYFLPI</sequence>
<organism evidence="1 2">
    <name type="scientific">Persea americana</name>
    <name type="common">Avocado</name>
    <dbReference type="NCBI Taxonomy" id="3435"/>
    <lineage>
        <taxon>Eukaryota</taxon>
        <taxon>Viridiplantae</taxon>
        <taxon>Streptophyta</taxon>
        <taxon>Embryophyta</taxon>
        <taxon>Tracheophyta</taxon>
        <taxon>Spermatophyta</taxon>
        <taxon>Magnoliopsida</taxon>
        <taxon>Magnoliidae</taxon>
        <taxon>Laurales</taxon>
        <taxon>Lauraceae</taxon>
        <taxon>Persea</taxon>
    </lineage>
</organism>
<dbReference type="EMBL" id="CM056809">
    <property type="protein sequence ID" value="KAJ8649642.1"/>
    <property type="molecule type" value="Genomic_DNA"/>
</dbReference>
<evidence type="ECO:0000313" key="1">
    <source>
        <dbReference type="EMBL" id="KAJ8649642.1"/>
    </source>
</evidence>
<proteinExistence type="predicted"/>